<evidence type="ECO:0000313" key="2">
    <source>
        <dbReference type="EMBL" id="ADE56970.1"/>
    </source>
</evidence>
<evidence type="ECO:0000313" key="3">
    <source>
        <dbReference type="Proteomes" id="UP000002366"/>
    </source>
</evidence>
<evidence type="ECO:0000256" key="1">
    <source>
        <dbReference type="SAM" id="SignalP"/>
    </source>
</evidence>
<keyword evidence="1" id="KW-0732">Signal</keyword>
<dbReference type="STRING" id="572547.Amico_0838"/>
<dbReference type="KEGG" id="aco:Amico_0838"/>
<accession>D5EEI8</accession>
<dbReference type="RefSeq" id="WP_013048236.1">
    <property type="nucleotide sequence ID" value="NC_014011.1"/>
</dbReference>
<feature type="chain" id="PRO_5003070656" evidence="1">
    <location>
        <begin position="26"/>
        <end position="108"/>
    </location>
</feature>
<gene>
    <name evidence="2" type="ordered locus">Amico_0838</name>
</gene>
<protein>
    <submittedName>
        <fullName evidence="2">Uncharacterized protein</fullName>
    </submittedName>
</protein>
<proteinExistence type="predicted"/>
<organism evidence="2 3">
    <name type="scientific">Aminobacterium colombiense (strain DSM 12261 / ALA-1)</name>
    <dbReference type="NCBI Taxonomy" id="572547"/>
    <lineage>
        <taxon>Bacteria</taxon>
        <taxon>Thermotogati</taxon>
        <taxon>Synergistota</taxon>
        <taxon>Synergistia</taxon>
        <taxon>Synergistales</taxon>
        <taxon>Aminobacteriaceae</taxon>
        <taxon>Aminobacterium</taxon>
    </lineage>
</organism>
<dbReference type="HOGENOM" id="CLU_148087_1_0_0"/>
<keyword evidence="3" id="KW-1185">Reference proteome</keyword>
<sequence length="108" mass="11534">MRRKILAALIMALFASFVMSTGALAHTPMCYCYLNGDGTITCEGGFSDGSSATGVKMTVQDSDGEVLIEGKMDELSEFCFEKPDVPFVVVFDAGPGHIVEVKGEDITD</sequence>
<dbReference type="EMBL" id="CP001997">
    <property type="protein sequence ID" value="ADE56970.1"/>
    <property type="molecule type" value="Genomic_DNA"/>
</dbReference>
<reference evidence="2 3" key="1">
    <citation type="journal article" date="2010" name="Stand. Genomic Sci.">
        <title>Complete genome sequence of Aminobacterium colombiense type strain (ALA-1).</title>
        <authorList>
            <person name="Chertkov O."/>
            <person name="Sikorski J."/>
            <person name="Brambilla E."/>
            <person name="Lapidus A."/>
            <person name="Copeland A."/>
            <person name="Glavina Del Rio T."/>
            <person name="Nolan M."/>
            <person name="Lucas S."/>
            <person name="Tice H."/>
            <person name="Cheng J.F."/>
            <person name="Han C."/>
            <person name="Detter J.C."/>
            <person name="Bruce D."/>
            <person name="Tapia R."/>
            <person name="Goodwin L."/>
            <person name="Pitluck S."/>
            <person name="Liolios K."/>
            <person name="Ivanova N."/>
            <person name="Mavromatis K."/>
            <person name="Ovchinnikova G."/>
            <person name="Pati A."/>
            <person name="Chen A."/>
            <person name="Palaniappan K."/>
            <person name="Land M."/>
            <person name="Hauser L."/>
            <person name="Chang Y.J."/>
            <person name="Jeffries C.D."/>
            <person name="Spring S."/>
            <person name="Rohde M."/>
            <person name="Goker M."/>
            <person name="Bristow J."/>
            <person name="Eisen J.A."/>
            <person name="Markowitz V."/>
            <person name="Hugenholtz P."/>
            <person name="Kyrpides N.C."/>
            <person name="Klenk H.P."/>
        </authorList>
    </citation>
    <scope>NUCLEOTIDE SEQUENCE [LARGE SCALE GENOMIC DNA]</scope>
    <source>
        <strain evidence="3">DSM 12261 / ALA-1</strain>
    </source>
</reference>
<dbReference type="OrthoDB" id="363007at2"/>
<name>D5EEI8_AMICL</name>
<dbReference type="AlphaFoldDB" id="D5EEI8"/>
<dbReference type="Proteomes" id="UP000002366">
    <property type="component" value="Chromosome"/>
</dbReference>
<feature type="signal peptide" evidence="1">
    <location>
        <begin position="1"/>
        <end position="25"/>
    </location>
</feature>
<dbReference type="eggNOG" id="ENOG5032Z13">
    <property type="taxonomic scope" value="Bacteria"/>
</dbReference>